<feature type="compositionally biased region" description="Low complexity" evidence="1">
    <location>
        <begin position="205"/>
        <end position="232"/>
    </location>
</feature>
<feature type="non-terminal residue" evidence="2">
    <location>
        <position position="258"/>
    </location>
</feature>
<gene>
    <name evidence="2" type="primary">GEF1</name>
</gene>
<organism evidence="2">
    <name type="scientific">Sporidiobolus salmonicolor</name>
    <name type="common">Yeast-like fungus</name>
    <name type="synonym">Sporobolomyces salmonicolor</name>
    <dbReference type="NCBI Taxonomy" id="5005"/>
    <lineage>
        <taxon>Eukaryota</taxon>
        <taxon>Fungi</taxon>
        <taxon>Dikarya</taxon>
        <taxon>Basidiomycota</taxon>
        <taxon>Pucciniomycotina</taxon>
        <taxon>Microbotryomycetes</taxon>
        <taxon>Sporidiobolales</taxon>
        <taxon>Sporidiobolaceae</taxon>
        <taxon>Sporobolomyces</taxon>
    </lineage>
</organism>
<evidence type="ECO:0000256" key="1">
    <source>
        <dbReference type="SAM" id="MobiDB-lite"/>
    </source>
</evidence>
<dbReference type="AlphaFoldDB" id="E0YNE6"/>
<evidence type="ECO:0000313" key="2">
    <source>
        <dbReference type="EMBL" id="ADM18816.1"/>
    </source>
</evidence>
<dbReference type="Gene3D" id="1.20.900.10">
    <property type="entry name" value="Dbl homology (DH) domain"/>
    <property type="match status" value="1"/>
</dbReference>
<protein>
    <submittedName>
        <fullName evidence="2">Guanine nucleotide exchange factor</fullName>
    </submittedName>
</protein>
<feature type="non-terminal residue" evidence="2">
    <location>
        <position position="1"/>
    </location>
</feature>
<proteinExistence type="predicted"/>
<feature type="region of interest" description="Disordered" evidence="1">
    <location>
        <begin position="130"/>
        <end position="258"/>
    </location>
</feature>
<dbReference type="SUPFAM" id="SSF48065">
    <property type="entry name" value="DBL homology domain (DH-domain)"/>
    <property type="match status" value="1"/>
</dbReference>
<dbReference type="EMBL" id="HM133880">
    <property type="protein sequence ID" value="ADM18816.1"/>
    <property type="molecule type" value="Genomic_DNA"/>
</dbReference>
<name>E0YNE6_SPOSA</name>
<accession>E0YNE6</accession>
<reference evidence="2" key="1">
    <citation type="journal article" date="2010" name="PLoS Genet.">
        <title>A deviation from the bipolar-tetrapolar mating paradigm in an early diverged basidiomycete.</title>
        <authorList>
            <person name="Coelho M.A."/>
            <person name="Sampaio J.P."/>
            <person name="Goncalves P."/>
        </authorList>
    </citation>
    <scope>NUCLEOTIDE SEQUENCE</scope>
    <source>
        <strain evidence="2">CBS 483</strain>
    </source>
</reference>
<feature type="compositionally biased region" description="Basic and acidic residues" evidence="1">
    <location>
        <begin position="237"/>
        <end position="258"/>
    </location>
</feature>
<feature type="compositionally biased region" description="Basic and acidic residues" evidence="1">
    <location>
        <begin position="144"/>
        <end position="173"/>
    </location>
</feature>
<sequence length="258" mass="28603">KLLEIGPNPSSPKALGDLLMRWISDLEPAYTRYASTLQLDFDSYAPVQSNPKLPPILASLSWPGTLPGPEGDEAATVTLDHLFQLPIYRIHYYKKLYAKLLRSTQEGRSDHALLVSANEKLARLEQLAAESRARSVLSPEEREEMQRRHGDLVRERDRQENEARERRQAERPRVGPPRLDLSLAQEAVAIGQGEQSSGESARIDSPSTSSSLRSSSATGTSTANTSAAAHSSPGKEPPLRVEELERRLNTERALDIFT</sequence>
<dbReference type="InterPro" id="IPR035899">
    <property type="entry name" value="DBL_dom_sf"/>
</dbReference>